<feature type="transmembrane region" description="Helical" evidence="2">
    <location>
        <begin position="108"/>
        <end position="132"/>
    </location>
</feature>
<protein>
    <submittedName>
        <fullName evidence="3">Uncharacterized protein</fullName>
    </submittedName>
</protein>
<organism evidence="3 4">
    <name type="scientific">Trichinella pseudospiralis</name>
    <name type="common">Parasitic roundworm</name>
    <dbReference type="NCBI Taxonomy" id="6337"/>
    <lineage>
        <taxon>Eukaryota</taxon>
        <taxon>Metazoa</taxon>
        <taxon>Ecdysozoa</taxon>
        <taxon>Nematoda</taxon>
        <taxon>Enoplea</taxon>
        <taxon>Dorylaimia</taxon>
        <taxon>Trichinellida</taxon>
        <taxon>Trichinellidae</taxon>
        <taxon>Trichinella</taxon>
    </lineage>
</organism>
<comment type="caution">
    <text evidence="3">The sequence shown here is derived from an EMBL/GenBank/DDBJ whole genome shotgun (WGS) entry which is preliminary data.</text>
</comment>
<dbReference type="Proteomes" id="UP000054995">
    <property type="component" value="Unassembled WGS sequence"/>
</dbReference>
<dbReference type="EMBL" id="JYDT01000071">
    <property type="protein sequence ID" value="KRY86444.1"/>
    <property type="molecule type" value="Genomic_DNA"/>
</dbReference>
<name>A0A0V1FKG7_TRIPS</name>
<proteinExistence type="predicted"/>
<keyword evidence="4" id="KW-1185">Reference proteome</keyword>
<evidence type="ECO:0000256" key="2">
    <source>
        <dbReference type="SAM" id="Phobius"/>
    </source>
</evidence>
<sequence>MCRRQGRVGVNLHSRSKAAIWCRACVFGGSGWPIRRGWIGFPDPPRVISEKIVTAGTGAWRRRRRGETPGQGLAGEFDDVSEKVENCRLLELVEKRIRSGRCTVGPRIIISDVLVGSVVLVTTVVVVVGLYLRLREAERRGKAAANTGPSTSNEGRVNSGAEETNEPAGGSGSLQ</sequence>
<keyword evidence="2" id="KW-0472">Membrane</keyword>
<feature type="compositionally biased region" description="Polar residues" evidence="1">
    <location>
        <begin position="147"/>
        <end position="156"/>
    </location>
</feature>
<evidence type="ECO:0000313" key="4">
    <source>
        <dbReference type="Proteomes" id="UP000054995"/>
    </source>
</evidence>
<keyword evidence="2" id="KW-0812">Transmembrane</keyword>
<accession>A0A0V1FKG7</accession>
<reference evidence="3 4" key="1">
    <citation type="submission" date="2015-01" db="EMBL/GenBank/DDBJ databases">
        <title>Evolution of Trichinella species and genotypes.</title>
        <authorList>
            <person name="Korhonen P.K."/>
            <person name="Edoardo P."/>
            <person name="Giuseppe L.R."/>
            <person name="Gasser R.B."/>
        </authorList>
    </citation>
    <scope>NUCLEOTIDE SEQUENCE [LARGE SCALE GENOMIC DNA]</scope>
    <source>
        <strain evidence="3">ISS470</strain>
    </source>
</reference>
<dbReference type="AlphaFoldDB" id="A0A0V1FKG7"/>
<gene>
    <name evidence="3" type="ORF">T4D_2135</name>
</gene>
<evidence type="ECO:0000313" key="3">
    <source>
        <dbReference type="EMBL" id="KRY86444.1"/>
    </source>
</evidence>
<evidence type="ECO:0000256" key="1">
    <source>
        <dbReference type="SAM" id="MobiDB-lite"/>
    </source>
</evidence>
<feature type="region of interest" description="Disordered" evidence="1">
    <location>
        <begin position="141"/>
        <end position="175"/>
    </location>
</feature>
<keyword evidence="2" id="KW-1133">Transmembrane helix</keyword>